<name>A0ABV4A606_9ENTR</name>
<dbReference type="InterPro" id="IPR011050">
    <property type="entry name" value="Pectin_lyase_fold/virulence"/>
</dbReference>
<dbReference type="InterPro" id="IPR005546">
    <property type="entry name" value="Autotransporte_beta"/>
</dbReference>
<dbReference type="InterPro" id="IPR051551">
    <property type="entry name" value="Autotransporter_adhesion"/>
</dbReference>
<gene>
    <name evidence="3" type="ORF">AB7Z85_08990</name>
</gene>
<dbReference type="SUPFAM" id="SSF103515">
    <property type="entry name" value="Autotransporter"/>
    <property type="match status" value="1"/>
</dbReference>
<organism evidence="3 4">
    <name type="scientific">Pseudenterobacter timonensis</name>
    <dbReference type="NCBI Taxonomy" id="1755099"/>
    <lineage>
        <taxon>Bacteria</taxon>
        <taxon>Pseudomonadati</taxon>
        <taxon>Pseudomonadota</taxon>
        <taxon>Gammaproteobacteria</taxon>
        <taxon>Enterobacterales</taxon>
        <taxon>Enterobacteriaceae</taxon>
        <taxon>Pseudenterobacter</taxon>
    </lineage>
</organism>
<keyword evidence="4" id="KW-1185">Reference proteome</keyword>
<dbReference type="InterPro" id="IPR006315">
    <property type="entry name" value="OM_autotransptr_brl_dom"/>
</dbReference>
<dbReference type="InterPro" id="IPR043990">
    <property type="entry name" value="AC_1"/>
</dbReference>
<dbReference type="Gene3D" id="2.160.20.20">
    <property type="match status" value="4"/>
</dbReference>
<protein>
    <submittedName>
        <fullName evidence="3">Autotransporter-associated beta strand repeat-containing protein</fullName>
    </submittedName>
</protein>
<dbReference type="EMBL" id="JBFZPZ010000005">
    <property type="protein sequence ID" value="MEX9252637.1"/>
    <property type="molecule type" value="Genomic_DNA"/>
</dbReference>
<dbReference type="InterPro" id="IPR036709">
    <property type="entry name" value="Autotransporte_beta_dom_sf"/>
</dbReference>
<dbReference type="NCBIfam" id="TIGR01414">
    <property type="entry name" value="autotrans_barl"/>
    <property type="match status" value="1"/>
</dbReference>
<dbReference type="Proteomes" id="UP001561463">
    <property type="component" value="Unassembled WGS sequence"/>
</dbReference>
<dbReference type="SUPFAM" id="SSF51126">
    <property type="entry name" value="Pectin lyase-like"/>
    <property type="match status" value="4"/>
</dbReference>
<dbReference type="PROSITE" id="PS51208">
    <property type="entry name" value="AUTOTRANSPORTER"/>
    <property type="match status" value="1"/>
</dbReference>
<dbReference type="CDD" id="cd01344">
    <property type="entry name" value="PL2_Passenger_AT"/>
    <property type="match status" value="1"/>
</dbReference>
<dbReference type="PANTHER" id="PTHR35037:SF3">
    <property type="entry name" value="C-TERMINAL REGION OF AIDA-LIKE PROTEIN"/>
    <property type="match status" value="1"/>
</dbReference>
<dbReference type="Pfam" id="PF12951">
    <property type="entry name" value="PATR"/>
    <property type="match status" value="11"/>
</dbReference>
<dbReference type="SMART" id="SM00869">
    <property type="entry name" value="Autotransporter"/>
    <property type="match status" value="1"/>
</dbReference>
<dbReference type="NCBIfam" id="TIGR02601">
    <property type="entry name" value="autotrns_rpt"/>
    <property type="match status" value="9"/>
</dbReference>
<proteinExistence type="predicted"/>
<dbReference type="Pfam" id="PF03797">
    <property type="entry name" value="Autotransporter"/>
    <property type="match status" value="1"/>
</dbReference>
<evidence type="ECO:0000313" key="3">
    <source>
        <dbReference type="EMBL" id="MEX9252637.1"/>
    </source>
</evidence>
<dbReference type="Gene3D" id="2.40.128.130">
    <property type="entry name" value="Autotransporter beta-domain"/>
    <property type="match status" value="1"/>
</dbReference>
<accession>A0ABV4A606</accession>
<keyword evidence="1" id="KW-0732">Signal</keyword>
<evidence type="ECO:0000259" key="2">
    <source>
        <dbReference type="PROSITE" id="PS51208"/>
    </source>
</evidence>
<reference evidence="3 4" key="1">
    <citation type="submission" date="2024-03" db="EMBL/GenBank/DDBJ databases">
        <title>Role of Flies in the Dissemination of Carbapenem-Resistant Enterobacteriaceae (CRE): An Epidemiological and Genomic Study in China.</title>
        <authorList>
            <person name="Chen K."/>
            <person name="Zhang R."/>
            <person name="Chen S."/>
        </authorList>
    </citation>
    <scope>NUCLEOTIDE SEQUENCE [LARGE SCALE GENOMIC DNA]</scope>
    <source>
        <strain evidence="4">fly-313</strain>
    </source>
</reference>
<dbReference type="InterPro" id="IPR013425">
    <property type="entry name" value="Autotrns_rpt"/>
</dbReference>
<dbReference type="RefSeq" id="WP_369497589.1">
    <property type="nucleotide sequence ID" value="NZ_JBFZPZ010000005.1"/>
</dbReference>
<evidence type="ECO:0000256" key="1">
    <source>
        <dbReference type="ARBA" id="ARBA00022729"/>
    </source>
</evidence>
<dbReference type="InterPro" id="IPR012332">
    <property type="entry name" value="Autotransporter_pectin_lyase_C"/>
</dbReference>
<dbReference type="PANTHER" id="PTHR35037">
    <property type="entry name" value="C-TERMINAL REGION OF AIDA-LIKE PROTEIN"/>
    <property type="match status" value="1"/>
</dbReference>
<comment type="caution">
    <text evidence="3">The sequence shown here is derived from an EMBL/GenBank/DDBJ whole genome shotgun (WGS) entry which is preliminary data.</text>
</comment>
<sequence length="2261" mass="235572">MGFNNLVINYGSIYSDGTNAALWFEDKDKHLTGAGSTSSRDLPYYKRTGVNPPAGLTPAQVDLRNQTYNYGYLGIISPDWLEKDSKGRIATDASGNMVIDWDNVPEGNKRTINGQLTLTDLAGNAINLTRNVFGSQSTTGAAGIIVGNYGDIVGSLNFGEGNDTLEMFSGSKIFGNISAKGTDNYLGLRGTSKDAFSGNITGFQYLTKADTGTWEITGKIGSFTRVDVDEGKLVLTADNSDYTGTMLINANTDFSVKDATKTAIVEAHSSSLPQNVGTTTRIYNNGTLIFNQDKVVKSNIYSGVIKGLGDVIKEGTQNLILTSDSTYTGGTTINAGDLQLGNSGTTGSVTGNINIANAGSSLIFNRSNDLTSNNNISGSGKVVKEGAGVLTLTGANTYAGGTTINAGTLAVDNDNKLGAPSGPLTFNGGTLKFLTGFDIINAKRDITLNSKGGTIDTSGISSTIGQIMHGAGGLTKTGAGKLTLTGINSYTGLTTLSGGDLELQNKGSVAGNIKLNNTASTLYFNNDGDVTYGGVISGTGMVTKNGTNVLKLTGANTWTGNTLVNSGMLIVNGDQSKNDSGTASKTMTTTVKSGATLGGHGTVGGDVVIESGATLSPGDYVNGASSAKDALSINGNLTLKKGSTSDFQLGQAHVPGGDLNDLVNVTGNLTLGGTLNVKEPQDGSFGPGVYRLFNYGGKLYNADGGEYNLPGESGDKTLIFGDFPDDNAANHYLQTIVEKQVNLINTNGLNLQFWDGDANDKGQHGVNKSEGNGKIEGGNGVWTSSEATVEENKWTSYNGVNNAPWAQEAFAVFAGEKGIVEVFSDVKDNTEVQPVKVSGMQFLTDGYEIVNGSGDNNTLQAYYTTIVPNTEGGVPVEGVTPVSTEEFWIRVGADDEVNDAKITATIDVPLVQADKTSQMDLVKMDGGRLILNGENDYNGETHVRGGTLQISKDEALGDQRVVMSDATTLQAGDDFTLKHEVNLDGGTGTLDLNSHTLTMGNVISGAGSLAVMSSTSEENSELMLGLANTYSGSTTITGNGDASPGVTVNASATGALGGTADSKVSVNEGATLNFTTNASAQSHNIAVNASHLNFKGDASAGTSKVALTSNATASLNNNATADSSTITVDESSSLTLADNASGGTASITNSGKMFVKDKAQARQATVVNKEGGTVDVSGIDEETFIGSLSGAGNVLLGSDENKTLTLGYLAKADTISGIISGAGNLIKEGLGVLDLRGANTWTGTTQVNEGTLLVNGNQQAATGDMTVANNATLGGAGTHGGTVTVEDGGILSPGETTDSIGTLTLGGLVFKEGSRLDIQFSQPTPDYSADDERLSHDATDVDFYAGYILGDKFQNDLVRVEGDLTLDGTLNIKQQQPLTIAGVYRVMNYSGDLTDNGMELGGNLTNLENYYIQTAVNHQVNLVYTNGLKLRFWDGEGTRNKFIDGGSGTWQNSLGNNNWTVDDKDSDGNYGVRNAAYSDNAFAIFMTEGGDVKVDNSLGQVGVSGMQFAADGYHLYGDNIALTATWPDYSSDNGIINIKDGEIEHTDATPAVNYTALVVGDGTDAHYTATIDNVLTGDSGIVKMGNGTLVLNGDNEYTGKTRVHGGELVISGDNNLGHDASGVTDVILNSGTLKYNPDLEKSTIDTLASITVEGVGGTLDTSQHTVKVHKKVVGDGALTKKGEGAAVLLDNATYTGGTHIAQGVLQLGIGGTAGGLIGNVVIDKDAELVVNRSDMLTLDGKLSGKGDLSQVGSGTTLLNGSASYSGATTVAAGTLLAGAENSFSYASAHAVAKGATLNTGGMNQTVAGLDNSGLVTLRGDKIGSALTVKGDYHGDSGTIQLNATQQGTSGDGVADRLVIDGGKATGTTVLDVDISKVKNHTRGNGIEVVSGVNGAETTAQSSKDAFRLTADYLQSGAMKYRLRAGDRNGAGENWYLVNNFSDEASLFSGINSQIRFADLAMLGNLHQRVGDDVAYSENGDNQRVWVRMINRMDKIGLNDATETSTTNYSLGLQAGVDLYADPNWKAGLYTSFVDNNSSVRGWGENGYGDTGDVKDNAFYVGGYATWFADNGFYVDNVLQYGFHNLRIIPKDSGSQSYNPDAHSLAASVEVGQPFRLGESAWQLEPQAQLIYQFSHVDGASMDGLSRTDMKVKDGNAVTARIGARLVGDYDTDKGKFQPYGRVNLWQGFGGTDKVTFSNSGGNTTLSSSKQFSTTEVAAGVTWTVQKDFQVYGEVGSHFSNSSDKTNYRTPVEASIGVKFGF</sequence>
<feature type="domain" description="Autotransporter" evidence="2">
    <location>
        <begin position="1977"/>
        <end position="2261"/>
    </location>
</feature>
<evidence type="ECO:0000313" key="4">
    <source>
        <dbReference type="Proteomes" id="UP001561463"/>
    </source>
</evidence>